<evidence type="ECO:0000259" key="2">
    <source>
        <dbReference type="Pfam" id="PF12424"/>
    </source>
</evidence>
<sequence>MPPPLDKEAVAPWTSLSQDVKSRTGQILWIRGLTRLQTQLRVVRAFKSTLEDMEERSSVHSLHSLRSHPKQLSDISYIDEDVKTPSPPNDKRNHTPDGETAPLMVTSPGSTSSGSSITNNNRYPLLLEPTKIHETSI</sequence>
<dbReference type="Proteomes" id="UP000887116">
    <property type="component" value="Unassembled WGS sequence"/>
</dbReference>
<dbReference type="AlphaFoldDB" id="A0A8X6I0Z3"/>
<protein>
    <submittedName>
        <fullName evidence="3">Calcium-transporting ATPase</fullName>
    </submittedName>
</protein>
<keyword evidence="4" id="KW-1185">Reference proteome</keyword>
<name>A0A8X6I0Z3_TRICU</name>
<accession>A0A8X6I0Z3</accession>
<dbReference type="Pfam" id="PF12424">
    <property type="entry name" value="ATP_Ca_trans_C"/>
    <property type="match status" value="1"/>
</dbReference>
<feature type="region of interest" description="Disordered" evidence="1">
    <location>
        <begin position="50"/>
        <end position="122"/>
    </location>
</feature>
<organism evidence="3 4">
    <name type="scientific">Trichonephila clavata</name>
    <name type="common">Joro spider</name>
    <name type="synonym">Nephila clavata</name>
    <dbReference type="NCBI Taxonomy" id="2740835"/>
    <lineage>
        <taxon>Eukaryota</taxon>
        <taxon>Metazoa</taxon>
        <taxon>Ecdysozoa</taxon>
        <taxon>Arthropoda</taxon>
        <taxon>Chelicerata</taxon>
        <taxon>Arachnida</taxon>
        <taxon>Araneae</taxon>
        <taxon>Araneomorphae</taxon>
        <taxon>Entelegynae</taxon>
        <taxon>Araneoidea</taxon>
        <taxon>Nephilidae</taxon>
        <taxon>Trichonephila</taxon>
    </lineage>
</organism>
<comment type="caution">
    <text evidence="3">The sequence shown here is derived from an EMBL/GenBank/DDBJ whole genome shotgun (WGS) entry which is preliminary data.</text>
</comment>
<evidence type="ECO:0000256" key="1">
    <source>
        <dbReference type="SAM" id="MobiDB-lite"/>
    </source>
</evidence>
<dbReference type="InterPro" id="IPR022141">
    <property type="entry name" value="ATP_Ca_trans_C"/>
</dbReference>
<dbReference type="OrthoDB" id="7484722at2759"/>
<gene>
    <name evidence="3" type="primary">ATP2B3_2</name>
    <name evidence="3" type="ORF">TNCT_647661</name>
</gene>
<reference evidence="3" key="1">
    <citation type="submission" date="2020-07" db="EMBL/GenBank/DDBJ databases">
        <title>Multicomponent nature underlies the extraordinary mechanical properties of spider dragline silk.</title>
        <authorList>
            <person name="Kono N."/>
            <person name="Nakamura H."/>
            <person name="Mori M."/>
            <person name="Yoshida Y."/>
            <person name="Ohtoshi R."/>
            <person name="Malay A.D."/>
            <person name="Moran D.A.P."/>
            <person name="Tomita M."/>
            <person name="Numata K."/>
            <person name="Arakawa K."/>
        </authorList>
    </citation>
    <scope>NUCLEOTIDE SEQUENCE</scope>
</reference>
<proteinExistence type="predicted"/>
<evidence type="ECO:0000313" key="4">
    <source>
        <dbReference type="Proteomes" id="UP000887116"/>
    </source>
</evidence>
<feature type="compositionally biased region" description="Low complexity" evidence="1">
    <location>
        <begin position="106"/>
        <end position="116"/>
    </location>
</feature>
<evidence type="ECO:0000313" key="3">
    <source>
        <dbReference type="EMBL" id="GFR32210.1"/>
    </source>
</evidence>
<dbReference type="GO" id="GO:0005388">
    <property type="term" value="F:P-type calcium transporter activity"/>
    <property type="evidence" value="ECO:0007669"/>
    <property type="project" value="InterPro"/>
</dbReference>
<feature type="domain" description="Plasma membrane calcium transporting P-type ATPase C-terminal" evidence="2">
    <location>
        <begin position="25"/>
        <end position="69"/>
    </location>
</feature>
<dbReference type="EMBL" id="BMAO01009631">
    <property type="protein sequence ID" value="GFR32210.1"/>
    <property type="molecule type" value="Genomic_DNA"/>
</dbReference>